<keyword evidence="2" id="KW-1185">Reference proteome</keyword>
<accession>A0AAD1UK31</accession>
<organism evidence="1 2">
    <name type="scientific">Euplotes crassus</name>
    <dbReference type="NCBI Taxonomy" id="5936"/>
    <lineage>
        <taxon>Eukaryota</taxon>
        <taxon>Sar</taxon>
        <taxon>Alveolata</taxon>
        <taxon>Ciliophora</taxon>
        <taxon>Intramacronucleata</taxon>
        <taxon>Spirotrichea</taxon>
        <taxon>Hypotrichia</taxon>
        <taxon>Euplotida</taxon>
        <taxon>Euplotidae</taxon>
        <taxon>Moneuplotes</taxon>
    </lineage>
</organism>
<gene>
    <name evidence="1" type="ORF">ECRASSUSDP1_LOCUS9999</name>
</gene>
<comment type="caution">
    <text evidence="1">The sequence shown here is derived from an EMBL/GenBank/DDBJ whole genome shotgun (WGS) entry which is preliminary data.</text>
</comment>
<sequence length="89" mass="9773">MNIAKTNQSRLTCFICSSICSISSSNAGRGCKSALKTPCPCVASFARTTMTEVLSYQIWKSLRSPTGLIASEEVNWSRFSKKVWSRSVS</sequence>
<name>A0AAD1UK31_EUPCR</name>
<dbReference type="EMBL" id="CAMPGE010009843">
    <property type="protein sequence ID" value="CAI2368703.1"/>
    <property type="molecule type" value="Genomic_DNA"/>
</dbReference>
<proteinExistence type="predicted"/>
<evidence type="ECO:0000313" key="1">
    <source>
        <dbReference type="EMBL" id="CAI2368703.1"/>
    </source>
</evidence>
<protein>
    <submittedName>
        <fullName evidence="1">Uncharacterized protein</fullName>
    </submittedName>
</protein>
<evidence type="ECO:0000313" key="2">
    <source>
        <dbReference type="Proteomes" id="UP001295684"/>
    </source>
</evidence>
<dbReference type="AlphaFoldDB" id="A0AAD1UK31"/>
<reference evidence="1" key="1">
    <citation type="submission" date="2023-07" db="EMBL/GenBank/DDBJ databases">
        <authorList>
            <consortium name="AG Swart"/>
            <person name="Singh M."/>
            <person name="Singh A."/>
            <person name="Seah K."/>
            <person name="Emmerich C."/>
        </authorList>
    </citation>
    <scope>NUCLEOTIDE SEQUENCE</scope>
    <source>
        <strain evidence="1">DP1</strain>
    </source>
</reference>
<dbReference type="Proteomes" id="UP001295684">
    <property type="component" value="Unassembled WGS sequence"/>
</dbReference>